<protein>
    <submittedName>
        <fullName evidence="2">Sugar ABC transporter substrate-binding protein</fullName>
    </submittedName>
</protein>
<name>A0A2S3ZAQ8_9MICO</name>
<dbReference type="Pfam" id="PF01547">
    <property type="entry name" value="SBP_bac_1"/>
    <property type="match status" value="1"/>
</dbReference>
<dbReference type="InterPro" id="IPR050490">
    <property type="entry name" value="Bact_solute-bd_prot1"/>
</dbReference>
<dbReference type="AlphaFoldDB" id="A0A2S3ZAQ8"/>
<proteinExistence type="predicted"/>
<sequence>MKSPAKIVTLVAATLAGVGLLSGCTANAADSDGTTTIKVVSLIPGTEQAAFDAFDAQVAQFEKANPDINVEGVEYEWSAPTFAAQLAGGTLPDVFRIPLTDAKTLIANGQLADMTAQVEALPYFDTFNPSVLSNAQDADGNIFGVPREAYGMGLQYNRALFEEAGLDPNAPPTTWDEVREYAKVIADKTGQAGYMQMTQSNTGGWQLTAATVARGGSMEEVASDGSVTVTADNPATKEALEYLKELRWTDNSMGSNFLYDWGTINQAFAAGQIGMYTGGSDLFTSLTRESNMDAADYGLTAIPLTDAKDAGVLGGGTLNVVNVKADDTVKDAAMKWIAFYDLNKLVDKDAALQDAQTLAETDQAVGTPALPVFDQATLDQSREWVKEYINVPQEQVAFFAEGNVGRTIVGEPSAHTQELYGALDTAVQSVLTDKNADIDALLDTVNKTIQPLIDAD</sequence>
<reference evidence="2 3" key="1">
    <citation type="submission" date="2018-01" db="EMBL/GenBank/DDBJ databases">
        <title>Cryobacterium sp. nov., from glaciers in China.</title>
        <authorList>
            <person name="Liu Q."/>
            <person name="Xin Y.-H."/>
        </authorList>
    </citation>
    <scope>NUCLEOTIDE SEQUENCE [LARGE SCALE GENOMIC DNA]</scope>
    <source>
        <strain evidence="2 3">TMN-42</strain>
    </source>
</reference>
<keyword evidence="3" id="KW-1185">Reference proteome</keyword>
<dbReference type="RefSeq" id="WP_103461789.1">
    <property type="nucleotide sequence ID" value="NZ_PPXD01000026.1"/>
</dbReference>
<evidence type="ECO:0000313" key="3">
    <source>
        <dbReference type="Proteomes" id="UP000237340"/>
    </source>
</evidence>
<dbReference type="Proteomes" id="UP000237340">
    <property type="component" value="Unassembled WGS sequence"/>
</dbReference>
<evidence type="ECO:0000256" key="1">
    <source>
        <dbReference type="SAM" id="SignalP"/>
    </source>
</evidence>
<dbReference type="EMBL" id="PPXD01000026">
    <property type="protein sequence ID" value="POH62663.1"/>
    <property type="molecule type" value="Genomic_DNA"/>
</dbReference>
<evidence type="ECO:0000313" key="2">
    <source>
        <dbReference type="EMBL" id="POH62663.1"/>
    </source>
</evidence>
<accession>A0A2S3ZAQ8</accession>
<dbReference type="InterPro" id="IPR006059">
    <property type="entry name" value="SBP"/>
</dbReference>
<feature type="signal peptide" evidence="1">
    <location>
        <begin position="1"/>
        <end position="28"/>
    </location>
</feature>
<organism evidence="2 3">
    <name type="scientific">Cryobacterium zongtaii</name>
    <dbReference type="NCBI Taxonomy" id="1259217"/>
    <lineage>
        <taxon>Bacteria</taxon>
        <taxon>Bacillati</taxon>
        <taxon>Actinomycetota</taxon>
        <taxon>Actinomycetes</taxon>
        <taxon>Micrococcales</taxon>
        <taxon>Microbacteriaceae</taxon>
        <taxon>Cryobacterium</taxon>
    </lineage>
</organism>
<dbReference type="Gene3D" id="3.40.190.10">
    <property type="entry name" value="Periplasmic binding protein-like II"/>
    <property type="match status" value="1"/>
</dbReference>
<keyword evidence="1" id="KW-0732">Signal</keyword>
<gene>
    <name evidence="2" type="ORF">C3B61_17650</name>
</gene>
<comment type="caution">
    <text evidence="2">The sequence shown here is derived from an EMBL/GenBank/DDBJ whole genome shotgun (WGS) entry which is preliminary data.</text>
</comment>
<dbReference type="SUPFAM" id="SSF53850">
    <property type="entry name" value="Periplasmic binding protein-like II"/>
    <property type="match status" value="1"/>
</dbReference>
<dbReference type="PROSITE" id="PS51257">
    <property type="entry name" value="PROKAR_LIPOPROTEIN"/>
    <property type="match status" value="1"/>
</dbReference>
<feature type="chain" id="PRO_5015434938" evidence="1">
    <location>
        <begin position="29"/>
        <end position="456"/>
    </location>
</feature>
<dbReference type="PANTHER" id="PTHR43649">
    <property type="entry name" value="ARABINOSE-BINDING PROTEIN-RELATED"/>
    <property type="match status" value="1"/>
</dbReference>
<dbReference type="PANTHER" id="PTHR43649:SF16">
    <property type="entry name" value="SUGAR-BINDING LIPOPROTEIN"/>
    <property type="match status" value="1"/>
</dbReference>